<feature type="domain" description="Histidine kinase" evidence="9">
    <location>
        <begin position="88"/>
        <end position="296"/>
    </location>
</feature>
<dbReference type="SUPFAM" id="SSF55874">
    <property type="entry name" value="ATPase domain of HSP90 chaperone/DNA topoisomerase II/histidine kinase"/>
    <property type="match status" value="1"/>
</dbReference>
<evidence type="ECO:0000256" key="2">
    <source>
        <dbReference type="ARBA" id="ARBA00004370"/>
    </source>
</evidence>
<dbReference type="InterPro" id="IPR050351">
    <property type="entry name" value="BphY/WalK/GraS-like"/>
</dbReference>
<dbReference type="SUPFAM" id="SSF47384">
    <property type="entry name" value="Homodimeric domain of signal transducing histidine kinase"/>
    <property type="match status" value="1"/>
</dbReference>
<keyword evidence="8" id="KW-1133">Transmembrane helix</keyword>
<reference evidence="10 11" key="1">
    <citation type="journal article" date="2011" name="J. Bacteriol.">
        <title>Complete genome sequence of the cellulose-degrading bacterium Cellulosilyticum lentocellum.</title>
        <authorList>
            <consortium name="US DOE Joint Genome Institute"/>
            <person name="Miller D.A."/>
            <person name="Suen G."/>
            <person name="Bruce D."/>
            <person name="Copeland A."/>
            <person name="Cheng J.F."/>
            <person name="Detter C."/>
            <person name="Goodwin L.A."/>
            <person name="Han C.S."/>
            <person name="Hauser L.J."/>
            <person name="Land M.L."/>
            <person name="Lapidus A."/>
            <person name="Lucas S."/>
            <person name="Meincke L."/>
            <person name="Pitluck S."/>
            <person name="Tapia R."/>
            <person name="Teshima H."/>
            <person name="Woyke T."/>
            <person name="Fox B.G."/>
            <person name="Angert E.R."/>
            <person name="Currie C.R."/>
        </authorList>
    </citation>
    <scope>NUCLEOTIDE SEQUENCE [LARGE SCALE GENOMIC DNA]</scope>
    <source>
        <strain evidence="11">ATCC 49066 / DSM 5427 / NCIMB 11756 / RHM5</strain>
    </source>
</reference>
<keyword evidence="7" id="KW-0902">Two-component regulatory system</keyword>
<evidence type="ECO:0000256" key="5">
    <source>
        <dbReference type="ARBA" id="ARBA00022679"/>
    </source>
</evidence>
<keyword evidence="5" id="KW-0808">Transferase</keyword>
<comment type="subcellular location">
    <subcellularLocation>
        <location evidence="2">Membrane</location>
    </subcellularLocation>
</comment>
<keyword evidence="6 10" id="KW-0418">Kinase</keyword>
<dbReference type="STRING" id="642492.Clole_3261"/>
<evidence type="ECO:0000256" key="3">
    <source>
        <dbReference type="ARBA" id="ARBA00012438"/>
    </source>
</evidence>
<dbReference type="Gene3D" id="1.10.287.130">
    <property type="match status" value="1"/>
</dbReference>
<dbReference type="eggNOG" id="COG0642">
    <property type="taxonomic scope" value="Bacteria"/>
</dbReference>
<dbReference type="AlphaFoldDB" id="F2JQH0"/>
<dbReference type="Gene3D" id="3.30.565.10">
    <property type="entry name" value="Histidine kinase-like ATPase, C-terminal domain"/>
    <property type="match status" value="1"/>
</dbReference>
<evidence type="ECO:0000256" key="1">
    <source>
        <dbReference type="ARBA" id="ARBA00000085"/>
    </source>
</evidence>
<dbReference type="PANTHER" id="PTHR45453:SF1">
    <property type="entry name" value="PHOSPHATE REGULON SENSOR PROTEIN PHOR"/>
    <property type="match status" value="1"/>
</dbReference>
<protein>
    <recommendedName>
        <fullName evidence="3">histidine kinase</fullName>
        <ecNumber evidence="3">2.7.13.3</ecNumber>
    </recommendedName>
</protein>
<accession>F2JQH0</accession>
<dbReference type="InterPro" id="IPR003594">
    <property type="entry name" value="HATPase_dom"/>
</dbReference>
<dbReference type="RefSeq" id="WP_013658232.1">
    <property type="nucleotide sequence ID" value="NC_015275.1"/>
</dbReference>
<dbReference type="PANTHER" id="PTHR45453">
    <property type="entry name" value="PHOSPHATE REGULON SENSOR PROTEIN PHOR"/>
    <property type="match status" value="1"/>
</dbReference>
<gene>
    <name evidence="10" type="ordered locus">Clole_3261</name>
</gene>
<dbReference type="Proteomes" id="UP000008467">
    <property type="component" value="Chromosome"/>
</dbReference>
<dbReference type="Pfam" id="PF02518">
    <property type="entry name" value="HATPase_c"/>
    <property type="match status" value="1"/>
</dbReference>
<evidence type="ECO:0000256" key="8">
    <source>
        <dbReference type="SAM" id="Phobius"/>
    </source>
</evidence>
<dbReference type="CDD" id="cd00082">
    <property type="entry name" value="HisKA"/>
    <property type="match status" value="1"/>
</dbReference>
<evidence type="ECO:0000256" key="6">
    <source>
        <dbReference type="ARBA" id="ARBA00022777"/>
    </source>
</evidence>
<feature type="transmembrane region" description="Helical" evidence="8">
    <location>
        <begin position="6"/>
        <end position="26"/>
    </location>
</feature>
<evidence type="ECO:0000313" key="10">
    <source>
        <dbReference type="EMBL" id="ADZ84954.1"/>
    </source>
</evidence>
<dbReference type="InterPro" id="IPR036097">
    <property type="entry name" value="HisK_dim/P_sf"/>
</dbReference>
<evidence type="ECO:0000256" key="7">
    <source>
        <dbReference type="ARBA" id="ARBA00023012"/>
    </source>
</evidence>
<proteinExistence type="predicted"/>
<dbReference type="HOGENOM" id="CLU_000445_89_3_9"/>
<dbReference type="Pfam" id="PF00512">
    <property type="entry name" value="HisKA"/>
    <property type="match status" value="1"/>
</dbReference>
<dbReference type="GO" id="GO:0000155">
    <property type="term" value="F:phosphorelay sensor kinase activity"/>
    <property type="evidence" value="ECO:0007669"/>
    <property type="project" value="InterPro"/>
</dbReference>
<dbReference type="SMART" id="SM00388">
    <property type="entry name" value="HisKA"/>
    <property type="match status" value="1"/>
</dbReference>
<keyword evidence="4" id="KW-0597">Phosphoprotein</keyword>
<keyword evidence="8" id="KW-0472">Membrane</keyword>
<sequence>MAYLIGILITIIILLLGYIGVIEMQIRSMSEQLERRLKAHTRQNISVQLVSKNLNQLVICINKCLKAEENLRLKSMQEEKQFKEMIANISHDLRTPLTAIQGYQQLLEKGELSEEQRKRLAVARKHSEELKGLIDHFFEYAYLLNTQPEIKLKRINLTGLVTDCLIASITSFEEANKPLEFEETAPVYVEADEEMVTRIVQNLIRNSVEHSEGTIKVEVLSNKEGILRFINPVREPEKIDIQRLFERFYSGDEARSRMGGLGLSIVKLLAEQMKGNVTAEIKGDLLEIKVTLPLAQ</sequence>
<evidence type="ECO:0000256" key="4">
    <source>
        <dbReference type="ARBA" id="ARBA00022553"/>
    </source>
</evidence>
<dbReference type="InterPro" id="IPR003661">
    <property type="entry name" value="HisK_dim/P_dom"/>
</dbReference>
<keyword evidence="8" id="KW-0812">Transmembrane</keyword>
<dbReference type="PROSITE" id="PS50109">
    <property type="entry name" value="HIS_KIN"/>
    <property type="match status" value="1"/>
</dbReference>
<name>F2JQH0_CELLD</name>
<dbReference type="EMBL" id="CP002582">
    <property type="protein sequence ID" value="ADZ84954.1"/>
    <property type="molecule type" value="Genomic_DNA"/>
</dbReference>
<dbReference type="GO" id="GO:0005886">
    <property type="term" value="C:plasma membrane"/>
    <property type="evidence" value="ECO:0007669"/>
    <property type="project" value="TreeGrafter"/>
</dbReference>
<comment type="catalytic activity">
    <reaction evidence="1">
        <text>ATP + protein L-histidine = ADP + protein N-phospho-L-histidine.</text>
        <dbReference type="EC" id="2.7.13.3"/>
    </reaction>
</comment>
<dbReference type="GO" id="GO:0004721">
    <property type="term" value="F:phosphoprotein phosphatase activity"/>
    <property type="evidence" value="ECO:0007669"/>
    <property type="project" value="TreeGrafter"/>
</dbReference>
<evidence type="ECO:0000313" key="11">
    <source>
        <dbReference type="Proteomes" id="UP000008467"/>
    </source>
</evidence>
<organism evidence="10 11">
    <name type="scientific">Cellulosilyticum lentocellum (strain ATCC 49066 / DSM 5427 / NCIMB 11756 / RHM5)</name>
    <name type="common">Clostridium lentocellum</name>
    <dbReference type="NCBI Taxonomy" id="642492"/>
    <lineage>
        <taxon>Bacteria</taxon>
        <taxon>Bacillati</taxon>
        <taxon>Bacillota</taxon>
        <taxon>Clostridia</taxon>
        <taxon>Lachnospirales</taxon>
        <taxon>Cellulosilyticaceae</taxon>
        <taxon>Cellulosilyticum</taxon>
    </lineage>
</organism>
<dbReference type="KEGG" id="cle:Clole_3261"/>
<dbReference type="EC" id="2.7.13.3" evidence="3"/>
<dbReference type="InterPro" id="IPR005467">
    <property type="entry name" value="His_kinase_dom"/>
</dbReference>
<dbReference type="SMART" id="SM00387">
    <property type="entry name" value="HATPase_c"/>
    <property type="match status" value="1"/>
</dbReference>
<keyword evidence="11" id="KW-1185">Reference proteome</keyword>
<evidence type="ECO:0000259" key="9">
    <source>
        <dbReference type="PROSITE" id="PS50109"/>
    </source>
</evidence>
<dbReference type="GO" id="GO:0016036">
    <property type="term" value="P:cellular response to phosphate starvation"/>
    <property type="evidence" value="ECO:0007669"/>
    <property type="project" value="TreeGrafter"/>
</dbReference>
<dbReference type="InterPro" id="IPR036890">
    <property type="entry name" value="HATPase_C_sf"/>
</dbReference>